<dbReference type="SUPFAM" id="SSF81296">
    <property type="entry name" value="E set domains"/>
    <property type="match status" value="1"/>
</dbReference>
<protein>
    <submittedName>
        <fullName evidence="2">Alpha/beta hydrolase-fold protein</fullName>
    </submittedName>
</protein>
<proteinExistence type="predicted"/>
<evidence type="ECO:0000313" key="2">
    <source>
        <dbReference type="EMBL" id="MFC0514769.1"/>
    </source>
</evidence>
<keyword evidence="3" id="KW-1185">Reference proteome</keyword>
<sequence>MKPKRLFALLAFTFASSLCMAQTASNSIADDFKPSTYNQPGQEYPQVNSQGYARFRIKAPQSDSIKVSLGLGGRGGTKLTKGADGFWTGTTEGPMDEGFHYYHLTIDGGVFNDPGTLNFYGSTRWESGIEIPAHDQDFYALKDVPHGNVQQILFPSKSTNTSRRAFVYTPPGYEKDKSKKYPVLYLQHGWGEDETAWSNQGHANLIMDNLIATGKIQPFIIVMTYGMTNDVRPGPGAFKSFKIDPFQTVLTDELVPYVDASFRTKADRAHRAMGGLSMGGMETHMITLNKPETFAYYALLSGGTYSPDELKDKTKPKLIFISCGSKERPDGVKNAVVALKAAGYDAVSFVSENTAHEFLTWRRSLYELAPLLFKE</sequence>
<dbReference type="GO" id="GO:0016787">
    <property type="term" value="F:hydrolase activity"/>
    <property type="evidence" value="ECO:0007669"/>
    <property type="project" value="UniProtKB-KW"/>
</dbReference>
<comment type="caution">
    <text evidence="2">The sequence shown here is derived from an EMBL/GenBank/DDBJ whole genome shotgun (WGS) entry which is preliminary data.</text>
</comment>
<dbReference type="PANTHER" id="PTHR48098:SF1">
    <property type="entry name" value="DIACYLGLYCEROL ACYLTRANSFERASE_MYCOLYLTRANSFERASE AG85A"/>
    <property type="match status" value="1"/>
</dbReference>
<feature type="chain" id="PRO_5045572758" evidence="1">
    <location>
        <begin position="22"/>
        <end position="375"/>
    </location>
</feature>
<dbReference type="SUPFAM" id="SSF53474">
    <property type="entry name" value="alpha/beta-Hydrolases"/>
    <property type="match status" value="1"/>
</dbReference>
<dbReference type="InterPro" id="IPR029058">
    <property type="entry name" value="AB_hydrolase_fold"/>
</dbReference>
<dbReference type="Gene3D" id="2.60.40.10">
    <property type="entry name" value="Immunoglobulins"/>
    <property type="match status" value="1"/>
</dbReference>
<dbReference type="PANTHER" id="PTHR48098">
    <property type="entry name" value="ENTEROCHELIN ESTERASE-RELATED"/>
    <property type="match status" value="1"/>
</dbReference>
<dbReference type="InterPro" id="IPR000801">
    <property type="entry name" value="Esterase-like"/>
</dbReference>
<gene>
    <name evidence="2" type="ORF">ACFFGT_11190</name>
</gene>
<dbReference type="Proteomes" id="UP001589828">
    <property type="component" value="Unassembled WGS sequence"/>
</dbReference>
<name>A0ABV6L5N4_9SPHI</name>
<reference evidence="2 3" key="1">
    <citation type="submission" date="2024-09" db="EMBL/GenBank/DDBJ databases">
        <authorList>
            <person name="Sun Q."/>
            <person name="Mori K."/>
        </authorList>
    </citation>
    <scope>NUCLEOTIDE SEQUENCE [LARGE SCALE GENOMIC DNA]</scope>
    <source>
        <strain evidence="2 3">NCAIM B.02415</strain>
    </source>
</reference>
<keyword evidence="1" id="KW-0732">Signal</keyword>
<organism evidence="2 3">
    <name type="scientific">Mucilaginibacter angelicae</name>
    <dbReference type="NCBI Taxonomy" id="869718"/>
    <lineage>
        <taxon>Bacteria</taxon>
        <taxon>Pseudomonadati</taxon>
        <taxon>Bacteroidota</taxon>
        <taxon>Sphingobacteriia</taxon>
        <taxon>Sphingobacteriales</taxon>
        <taxon>Sphingobacteriaceae</taxon>
        <taxon>Mucilaginibacter</taxon>
    </lineage>
</organism>
<dbReference type="RefSeq" id="WP_377022612.1">
    <property type="nucleotide sequence ID" value="NZ_JBHLTS010000021.1"/>
</dbReference>
<dbReference type="InterPro" id="IPR014756">
    <property type="entry name" value="Ig_E-set"/>
</dbReference>
<dbReference type="InterPro" id="IPR013783">
    <property type="entry name" value="Ig-like_fold"/>
</dbReference>
<dbReference type="Pfam" id="PF00756">
    <property type="entry name" value="Esterase"/>
    <property type="match status" value="1"/>
</dbReference>
<dbReference type="EMBL" id="JBHLTS010000021">
    <property type="protein sequence ID" value="MFC0514769.1"/>
    <property type="molecule type" value="Genomic_DNA"/>
</dbReference>
<dbReference type="CDD" id="cd02858">
    <property type="entry name" value="E_set_Esterase_N"/>
    <property type="match status" value="1"/>
</dbReference>
<dbReference type="InterPro" id="IPR050583">
    <property type="entry name" value="Mycobacterial_A85_antigen"/>
</dbReference>
<keyword evidence="2" id="KW-0378">Hydrolase</keyword>
<evidence type="ECO:0000313" key="3">
    <source>
        <dbReference type="Proteomes" id="UP001589828"/>
    </source>
</evidence>
<accession>A0ABV6L5N4</accession>
<feature type="signal peptide" evidence="1">
    <location>
        <begin position="1"/>
        <end position="21"/>
    </location>
</feature>
<dbReference type="Gene3D" id="3.40.50.1820">
    <property type="entry name" value="alpha/beta hydrolase"/>
    <property type="match status" value="1"/>
</dbReference>
<evidence type="ECO:0000256" key="1">
    <source>
        <dbReference type="SAM" id="SignalP"/>
    </source>
</evidence>